<protein>
    <submittedName>
        <fullName evidence="2">Phosphoribosyltransferase</fullName>
    </submittedName>
</protein>
<reference evidence="2" key="1">
    <citation type="journal article" date="2013" name="PLoS ONE">
        <title>Plasmids of Carotenoid-Producing Paracoccus spp. (Alphaproteobacteria) - Structure, Diversity and Evolution.</title>
        <authorList>
            <person name="Maj A."/>
            <person name="Dziewit L."/>
            <person name="Czarnecki J."/>
            <person name="Wlodarczyk M."/>
            <person name="Baj J."/>
            <person name="Skrzypczyk G."/>
            <person name="Giersz D."/>
            <person name="Bartosik D."/>
        </authorList>
    </citation>
    <scope>NUCLEOTIDE SEQUENCE</scope>
    <source>
        <strain evidence="2">DSM 11574</strain>
        <plasmid evidence="2">pMARC4</plasmid>
    </source>
</reference>
<keyword evidence="2" id="KW-0328">Glycosyltransferase</keyword>
<dbReference type="Pfam" id="PF00156">
    <property type="entry name" value="Pribosyltran"/>
    <property type="match status" value="1"/>
</dbReference>
<dbReference type="InterPro" id="IPR023214">
    <property type="entry name" value="HAD_sf"/>
</dbReference>
<evidence type="ECO:0000313" key="2">
    <source>
        <dbReference type="EMBL" id="AGL76968.1"/>
    </source>
</evidence>
<keyword evidence="2" id="KW-0808">Transferase</keyword>
<dbReference type="EMBL" id="KC561055">
    <property type="protein sequence ID" value="AGL76968.1"/>
    <property type="molecule type" value="Genomic_DNA"/>
</dbReference>
<sequence length="341" mass="38801">MNYRSLADLNDAIITNLHRLPSDIDLVVGIPRSGLLAANLLSLVSNIPLTDLDSFLEGRIYSSGTSTKRTQRLDRSLSDMRRILILDDSIKSGDAMRRARARITEAGVKGEIIFAAVYGLKITHPDVDIIFEQVSNPRIFQWNFMHHIVLDQACVDIDGVLCVDPTKQENDDGEAYRRFLSEAVPLHTTSRKIGWLVTSRLEKYRDLTEAWLKSRGIEYGELIMLNLPSAEERRRQGVHGSFKADFYRKTESTLFIESEERQADIIARLSGKPVLCVETHQIHLPNPLSSAAVQQNIRNLPNRLRQRKHSTGNHWKVMVRGILGDRTYQTLKKLIRPQPKS</sequence>
<dbReference type="AlphaFoldDB" id="R4R343"/>
<dbReference type="InterPro" id="IPR000836">
    <property type="entry name" value="PRTase_dom"/>
</dbReference>
<feature type="domain" description="Phosphoribosyltransferase" evidence="1">
    <location>
        <begin position="8"/>
        <end position="128"/>
    </location>
</feature>
<dbReference type="RefSeq" id="WP_016338410.1">
    <property type="nucleotide sequence ID" value="NC_021241.1"/>
</dbReference>
<dbReference type="InterPro" id="IPR029057">
    <property type="entry name" value="PRTase-like"/>
</dbReference>
<dbReference type="Gene3D" id="3.40.50.1000">
    <property type="entry name" value="HAD superfamily/HAD-like"/>
    <property type="match status" value="1"/>
</dbReference>
<keyword evidence="2" id="KW-0614">Plasmid</keyword>
<name>R4R343_9RHOB</name>
<dbReference type="SUPFAM" id="SSF53271">
    <property type="entry name" value="PRTase-like"/>
    <property type="match status" value="1"/>
</dbReference>
<dbReference type="CDD" id="cd06223">
    <property type="entry name" value="PRTases_typeI"/>
    <property type="match status" value="1"/>
</dbReference>
<dbReference type="GO" id="GO:0016757">
    <property type="term" value="F:glycosyltransferase activity"/>
    <property type="evidence" value="ECO:0007669"/>
    <property type="project" value="UniProtKB-KW"/>
</dbReference>
<proteinExistence type="predicted"/>
<evidence type="ECO:0000259" key="1">
    <source>
        <dbReference type="Pfam" id="PF00156"/>
    </source>
</evidence>
<organism evidence="2">
    <name type="scientific">Paracoccus marcusii</name>
    <dbReference type="NCBI Taxonomy" id="59779"/>
    <lineage>
        <taxon>Bacteria</taxon>
        <taxon>Pseudomonadati</taxon>
        <taxon>Pseudomonadota</taxon>
        <taxon>Alphaproteobacteria</taxon>
        <taxon>Rhodobacterales</taxon>
        <taxon>Paracoccaceae</taxon>
        <taxon>Paracoccus</taxon>
    </lineage>
</organism>
<dbReference type="Gene3D" id="3.40.50.2020">
    <property type="match status" value="1"/>
</dbReference>
<accession>R4R343</accession>
<geneLocation type="plasmid" evidence="2">
    <name>pMARC4</name>
</geneLocation>